<organism evidence="3">
    <name type="scientific">Tanacetum cinerariifolium</name>
    <name type="common">Dalmatian daisy</name>
    <name type="synonym">Chrysanthemum cinerariifolium</name>
    <dbReference type="NCBI Taxonomy" id="118510"/>
    <lineage>
        <taxon>Eukaryota</taxon>
        <taxon>Viridiplantae</taxon>
        <taxon>Streptophyta</taxon>
        <taxon>Embryophyta</taxon>
        <taxon>Tracheophyta</taxon>
        <taxon>Spermatophyta</taxon>
        <taxon>Magnoliopsida</taxon>
        <taxon>eudicotyledons</taxon>
        <taxon>Gunneridae</taxon>
        <taxon>Pentapetalae</taxon>
        <taxon>asterids</taxon>
        <taxon>campanulids</taxon>
        <taxon>Asterales</taxon>
        <taxon>Asteraceae</taxon>
        <taxon>Asteroideae</taxon>
        <taxon>Anthemideae</taxon>
        <taxon>Anthemidinae</taxon>
        <taxon>Tanacetum</taxon>
    </lineage>
</organism>
<feature type="coiled-coil region" evidence="1">
    <location>
        <begin position="383"/>
        <end position="410"/>
    </location>
</feature>
<proteinExistence type="predicted"/>
<keyword evidence="1" id="KW-0175">Coiled coil</keyword>
<accession>A0A6L2MYK8</accession>
<evidence type="ECO:0000313" key="3">
    <source>
        <dbReference type="EMBL" id="GEU78950.1"/>
    </source>
</evidence>
<feature type="compositionally biased region" description="Basic and acidic residues" evidence="2">
    <location>
        <begin position="333"/>
        <end position="345"/>
    </location>
</feature>
<sequence length="489" mass="54879">MALPNEHQLKFNSYKNAKSLMEAIEKRFKGNKESKKVQKTLLKQQYKNFNETSSEGLDQIYDRLQKLINLETLSMDDLYNNLKIYEDGVMGSSSTTQNTQNVAFMSSNNTNSTNKAVNNAHGVSAANSKTNASNIPNVDSLSDAVIYSFFASQSNSPQLDNEGLKQIDLDDLEEIDLKWQMEMECKASKHQDNRNREAPRRTMPAKYGQTVFALMAHTSLSSLSSLNSDTKDSAKVKTVNEDVQIRALVDGKKIIITEVSIKRDLQLQDVEGTACLPNAAIFEELARMSAKTISWNKFNSTMASAIICLSNNQKFNFSKYILDNMKEAEEETEVPHTEPPTKEHIPTPSHDPLPSGEDRLQLNELIEICTKLSDMVLPLKKIKTNQATKIEKLKKRVKKLEGKRKKRTHRLKSLYKGRMNDEDLFKVNDLDGDEVIVDVTSGENVKQHATVAEKEVSVAADEVVTTAESVKVIIAAITPQIFKDDVTLP</sequence>
<feature type="region of interest" description="Disordered" evidence="2">
    <location>
        <begin position="328"/>
        <end position="354"/>
    </location>
</feature>
<dbReference type="AlphaFoldDB" id="A0A6L2MYK8"/>
<gene>
    <name evidence="3" type="ORF">Tci_050928</name>
</gene>
<comment type="caution">
    <text evidence="3">The sequence shown here is derived from an EMBL/GenBank/DDBJ whole genome shotgun (WGS) entry which is preliminary data.</text>
</comment>
<dbReference type="EMBL" id="BKCJ010007775">
    <property type="protein sequence ID" value="GEU78950.1"/>
    <property type="molecule type" value="Genomic_DNA"/>
</dbReference>
<evidence type="ECO:0000256" key="1">
    <source>
        <dbReference type="SAM" id="Coils"/>
    </source>
</evidence>
<reference evidence="3" key="1">
    <citation type="journal article" date="2019" name="Sci. Rep.">
        <title>Draft genome of Tanacetum cinerariifolium, the natural source of mosquito coil.</title>
        <authorList>
            <person name="Yamashiro T."/>
            <person name="Shiraishi A."/>
            <person name="Satake H."/>
            <person name="Nakayama K."/>
        </authorList>
    </citation>
    <scope>NUCLEOTIDE SEQUENCE</scope>
</reference>
<evidence type="ECO:0000256" key="2">
    <source>
        <dbReference type="SAM" id="MobiDB-lite"/>
    </source>
</evidence>
<name>A0A6L2MYK8_TANCI</name>
<protein>
    <submittedName>
        <fullName evidence="3">Uncharacterized protein</fullName>
    </submittedName>
</protein>